<reference evidence="2" key="1">
    <citation type="journal article" date="2021" name="Nat. Commun.">
        <title>Genetic determinants of endophytism in the Arabidopsis root mycobiome.</title>
        <authorList>
            <person name="Mesny F."/>
            <person name="Miyauchi S."/>
            <person name="Thiergart T."/>
            <person name="Pickel B."/>
            <person name="Atanasova L."/>
            <person name="Karlsson M."/>
            <person name="Huettel B."/>
            <person name="Barry K.W."/>
            <person name="Haridas S."/>
            <person name="Chen C."/>
            <person name="Bauer D."/>
            <person name="Andreopoulos W."/>
            <person name="Pangilinan J."/>
            <person name="LaButti K."/>
            <person name="Riley R."/>
            <person name="Lipzen A."/>
            <person name="Clum A."/>
            <person name="Drula E."/>
            <person name="Henrissat B."/>
            <person name="Kohler A."/>
            <person name="Grigoriev I.V."/>
            <person name="Martin F.M."/>
            <person name="Hacquard S."/>
        </authorList>
    </citation>
    <scope>NUCLEOTIDE SEQUENCE</scope>
    <source>
        <strain evidence="2">MPI-SDFR-AT-0120</strain>
    </source>
</reference>
<sequence>MGDTTASKQVPSMAKKPQPMSNEIASQPAISKARQRQPITKAVADPKTGEKLDNAQAEKRPDKSKKVPNPLFSRAKSTKTPKVEPKGPQTIEASARARKPSTPKAIKKPAPSKNIESVNDIQTTLEQDGDVSVQCTYLASDGRSTLDPTTNTFTHHLKLSSYIPFHLLKSTILPTGETALLIRAEPPFPLLSLPLHIRTKILNLLLKHSSPTIPIALKSKARIVCSPNYHGRNTLALLRTCRQLHTEATPLVYLQPFTFPGTQVASAFLLSIGSNRRLLRSLRSETYASTSARTMFHLLSEARNLQRMSFAHVSSSETPGKAVQNIWKDAGTWLSVLDRKDPVKGLDVLRFDERAFHVREKDGKGGGYRVMCWGAAEQMEFLEGLRARMVGKVDPKGPQTTKATGEE</sequence>
<comment type="caution">
    <text evidence="2">The sequence shown here is derived from an EMBL/GenBank/DDBJ whole genome shotgun (WGS) entry which is preliminary data.</text>
</comment>
<dbReference type="PANTHER" id="PTHR42085">
    <property type="entry name" value="F-BOX DOMAIN-CONTAINING PROTEIN"/>
    <property type="match status" value="1"/>
</dbReference>
<feature type="compositionally biased region" description="Polar residues" evidence="1">
    <location>
        <begin position="1"/>
        <end position="10"/>
    </location>
</feature>
<name>A0A8K0VY55_9PLEO</name>
<dbReference type="InterPro" id="IPR038883">
    <property type="entry name" value="AN11006-like"/>
</dbReference>
<gene>
    <name evidence="2" type="ORF">FB567DRAFT_629153</name>
</gene>
<feature type="compositionally biased region" description="Basic and acidic residues" evidence="1">
    <location>
        <begin position="47"/>
        <end position="65"/>
    </location>
</feature>
<dbReference type="PANTHER" id="PTHR42085:SF2">
    <property type="entry name" value="F-BOX DOMAIN-CONTAINING PROTEIN"/>
    <property type="match status" value="1"/>
</dbReference>
<organism evidence="2 3">
    <name type="scientific">Paraphoma chrysanthemicola</name>
    <dbReference type="NCBI Taxonomy" id="798071"/>
    <lineage>
        <taxon>Eukaryota</taxon>
        <taxon>Fungi</taxon>
        <taxon>Dikarya</taxon>
        <taxon>Ascomycota</taxon>
        <taxon>Pezizomycotina</taxon>
        <taxon>Dothideomycetes</taxon>
        <taxon>Pleosporomycetidae</taxon>
        <taxon>Pleosporales</taxon>
        <taxon>Pleosporineae</taxon>
        <taxon>Phaeosphaeriaceae</taxon>
        <taxon>Paraphoma</taxon>
    </lineage>
</organism>
<feature type="compositionally biased region" description="Polar residues" evidence="1">
    <location>
        <begin position="19"/>
        <end position="29"/>
    </location>
</feature>
<proteinExistence type="predicted"/>
<dbReference type="OrthoDB" id="62952at2759"/>
<dbReference type="AlphaFoldDB" id="A0A8K0VY55"/>
<feature type="compositionally biased region" description="Basic residues" evidence="1">
    <location>
        <begin position="96"/>
        <end position="107"/>
    </location>
</feature>
<dbReference type="Proteomes" id="UP000813461">
    <property type="component" value="Unassembled WGS sequence"/>
</dbReference>
<evidence type="ECO:0000313" key="3">
    <source>
        <dbReference type="Proteomes" id="UP000813461"/>
    </source>
</evidence>
<dbReference type="EMBL" id="JAGMVJ010000010">
    <property type="protein sequence ID" value="KAH7087130.1"/>
    <property type="molecule type" value="Genomic_DNA"/>
</dbReference>
<protein>
    <submittedName>
        <fullName evidence="2">Uncharacterized protein</fullName>
    </submittedName>
</protein>
<keyword evidence="3" id="KW-1185">Reference proteome</keyword>
<evidence type="ECO:0000256" key="1">
    <source>
        <dbReference type="SAM" id="MobiDB-lite"/>
    </source>
</evidence>
<evidence type="ECO:0000313" key="2">
    <source>
        <dbReference type="EMBL" id="KAH7087130.1"/>
    </source>
</evidence>
<feature type="region of interest" description="Disordered" evidence="1">
    <location>
        <begin position="1"/>
        <end position="115"/>
    </location>
</feature>
<accession>A0A8K0VY55</accession>